<dbReference type="WBParaSite" id="PSAMB.scaffold2703size21718.g18844.t1">
    <property type="protein sequence ID" value="PSAMB.scaffold2703size21718.g18844.t1"/>
    <property type="gene ID" value="PSAMB.scaffold2703size21718.g18844"/>
</dbReference>
<keyword evidence="5" id="KW-1185">Reference proteome</keyword>
<evidence type="ECO:0000256" key="1">
    <source>
        <dbReference type="PROSITE-ProRule" id="PRU01005"/>
    </source>
</evidence>
<dbReference type="PROSITE" id="PS51670">
    <property type="entry name" value="SHKT"/>
    <property type="match status" value="1"/>
</dbReference>
<feature type="compositionally biased region" description="Pro residues" evidence="2">
    <location>
        <begin position="358"/>
        <end position="381"/>
    </location>
</feature>
<protein>
    <submittedName>
        <fullName evidence="6">ShKT domain-containing protein</fullName>
    </submittedName>
</protein>
<sequence length="446" mass="47624">MKVVALLFVIVLLRFHADAQTIDDIIQFIFDHSSDCGDPFSDPVWVPALDLCTIGCDTLGEICMEDADLNQRCDLLPDKCTTGLKKKYPNAIGKKTKPHATSKPHPSPAPGTEAPGEPPVEEETDAPAGPGAEEEYGQTSTAPEEETATEAPAEETEAPLPETEAPVVATEGPQPPVEPSPYPQPAPQPQPQPQPPPQPYPQPAPQPQPQPQPQPGGYGSGGPSAPGGNGATGGSQGGARDYHTWCCKWAFEGHCNARPVLMRPLCQKSCGTVGCRAENALTCPVTVNVSPETCWQLRGKSGNPDRDATHFRPQPGAVAQPYTVDEIGAPVPKPQPQSRPPPNAHSQPQSQSYQQPAAPQPAAPQPAAPQPAPALPPPPQPSASYQQPSPPQQPPALPPPPPQPQSYSGPVPEPEPKPQPAGGYRQRWLLHRRFVLLRRLYSLYRH</sequence>
<feature type="signal peptide" evidence="3">
    <location>
        <begin position="1"/>
        <end position="19"/>
    </location>
</feature>
<feature type="region of interest" description="Disordered" evidence="2">
    <location>
        <begin position="298"/>
        <end position="425"/>
    </location>
</feature>
<feature type="region of interest" description="Disordered" evidence="2">
    <location>
        <begin position="91"/>
        <end position="238"/>
    </location>
</feature>
<dbReference type="Pfam" id="PF01549">
    <property type="entry name" value="ShK"/>
    <property type="match status" value="1"/>
</dbReference>
<dbReference type="SUPFAM" id="SSF81995">
    <property type="entry name" value="beta-sandwich domain of Sec23/24"/>
    <property type="match status" value="1"/>
</dbReference>
<dbReference type="Proteomes" id="UP000887566">
    <property type="component" value="Unplaced"/>
</dbReference>
<evidence type="ECO:0000259" key="4">
    <source>
        <dbReference type="PROSITE" id="PS51670"/>
    </source>
</evidence>
<feature type="compositionally biased region" description="Gly residues" evidence="2">
    <location>
        <begin position="216"/>
        <end position="237"/>
    </location>
</feature>
<evidence type="ECO:0000256" key="3">
    <source>
        <dbReference type="SAM" id="SignalP"/>
    </source>
</evidence>
<name>A0A914VXW1_9BILA</name>
<feature type="chain" id="PRO_5037874535" evidence="3">
    <location>
        <begin position="20"/>
        <end position="446"/>
    </location>
</feature>
<evidence type="ECO:0000313" key="6">
    <source>
        <dbReference type="WBParaSite" id="PSAMB.scaffold2703size21718.g18844.t1"/>
    </source>
</evidence>
<evidence type="ECO:0000313" key="5">
    <source>
        <dbReference type="Proteomes" id="UP000887566"/>
    </source>
</evidence>
<proteinExistence type="predicted"/>
<organism evidence="5 6">
    <name type="scientific">Plectus sambesii</name>
    <dbReference type="NCBI Taxonomy" id="2011161"/>
    <lineage>
        <taxon>Eukaryota</taxon>
        <taxon>Metazoa</taxon>
        <taxon>Ecdysozoa</taxon>
        <taxon>Nematoda</taxon>
        <taxon>Chromadorea</taxon>
        <taxon>Plectida</taxon>
        <taxon>Plectina</taxon>
        <taxon>Plectoidea</taxon>
        <taxon>Plectidae</taxon>
        <taxon>Plectus</taxon>
    </lineage>
</organism>
<keyword evidence="3" id="KW-0732">Signal</keyword>
<evidence type="ECO:0000256" key="2">
    <source>
        <dbReference type="SAM" id="MobiDB-lite"/>
    </source>
</evidence>
<dbReference type="InterPro" id="IPR003582">
    <property type="entry name" value="ShKT_dom"/>
</dbReference>
<feature type="compositionally biased region" description="Pro residues" evidence="2">
    <location>
        <begin position="173"/>
        <end position="214"/>
    </location>
</feature>
<feature type="compositionally biased region" description="Acidic residues" evidence="2">
    <location>
        <begin position="143"/>
        <end position="157"/>
    </location>
</feature>
<feature type="compositionally biased region" description="Pro residues" evidence="2">
    <location>
        <begin position="331"/>
        <end position="343"/>
    </location>
</feature>
<dbReference type="AlphaFoldDB" id="A0A914VXW1"/>
<feature type="domain" description="ShKT" evidence="4">
    <location>
        <begin position="239"/>
        <end position="275"/>
    </location>
</feature>
<reference evidence="6" key="1">
    <citation type="submission" date="2022-11" db="UniProtKB">
        <authorList>
            <consortium name="WormBaseParasite"/>
        </authorList>
    </citation>
    <scope>IDENTIFICATION</scope>
</reference>
<feature type="compositionally biased region" description="Pro residues" evidence="2">
    <location>
        <begin position="388"/>
        <end position="404"/>
    </location>
</feature>
<accession>A0A914VXW1</accession>
<comment type="caution">
    <text evidence="1">Lacks conserved residue(s) required for the propagation of feature annotation.</text>
</comment>
<feature type="compositionally biased region" description="Low complexity" evidence="2">
    <location>
        <begin position="346"/>
        <end position="357"/>
    </location>
</feature>
<feature type="compositionally biased region" description="Basic residues" evidence="2">
    <location>
        <begin position="91"/>
        <end position="102"/>
    </location>
</feature>